<dbReference type="AlphaFoldDB" id="A0A1E4SXP2"/>
<keyword evidence="2" id="KW-1185">Reference proteome</keyword>
<name>A0A1E4SXP2_9ASCO</name>
<accession>A0A1E4SXP2</accession>
<reference evidence="2" key="1">
    <citation type="submission" date="2016-04" db="EMBL/GenBank/DDBJ databases">
        <title>Comparative genomics of biotechnologically important yeasts.</title>
        <authorList>
            <consortium name="DOE Joint Genome Institute"/>
            <person name="Riley R."/>
            <person name="Haridas S."/>
            <person name="Wolfe K.H."/>
            <person name="Lopes M.R."/>
            <person name="Hittinger C.T."/>
            <person name="Goker M."/>
            <person name="Salamov A."/>
            <person name="Wisecaver J."/>
            <person name="Long T.M."/>
            <person name="Aerts A.L."/>
            <person name="Barry K."/>
            <person name="Choi C."/>
            <person name="Clum A."/>
            <person name="Coughlan A.Y."/>
            <person name="Deshpande S."/>
            <person name="Douglass A.P."/>
            <person name="Hanson S.J."/>
            <person name="Klenk H.-P."/>
            <person name="Labutti K."/>
            <person name="Lapidus A."/>
            <person name="Lindquist E."/>
            <person name="Lipzen A."/>
            <person name="Meier-Kolthoff J.P."/>
            <person name="Ohm R.A."/>
            <person name="Otillar R.P."/>
            <person name="Pangilinan J."/>
            <person name="Peng Y."/>
            <person name="Rokas A."/>
            <person name="Rosa C.A."/>
            <person name="Scheuner C."/>
            <person name="Sibirny A.A."/>
            <person name="Slot J.C."/>
            <person name="Stielow J.B."/>
            <person name="Sun H."/>
            <person name="Kurtzman C.P."/>
            <person name="Blackwell M."/>
            <person name="Grigoriev I.V."/>
            <person name="Jeffries T.W."/>
        </authorList>
    </citation>
    <scope>NUCLEOTIDE SEQUENCE [LARGE SCALE GENOMIC DNA]</scope>
    <source>
        <strain evidence="2">NRRL YB-2248</strain>
    </source>
</reference>
<dbReference type="Proteomes" id="UP000094801">
    <property type="component" value="Unassembled WGS sequence"/>
</dbReference>
<gene>
    <name evidence="1" type="ORF">CANARDRAFT_177137</name>
</gene>
<evidence type="ECO:0000313" key="1">
    <source>
        <dbReference type="EMBL" id="ODV84271.1"/>
    </source>
</evidence>
<protein>
    <submittedName>
        <fullName evidence="1">Uncharacterized protein</fullName>
    </submittedName>
</protein>
<evidence type="ECO:0000313" key="2">
    <source>
        <dbReference type="Proteomes" id="UP000094801"/>
    </source>
</evidence>
<proteinExistence type="predicted"/>
<dbReference type="EMBL" id="KV453858">
    <property type="protein sequence ID" value="ODV84271.1"/>
    <property type="molecule type" value="Genomic_DNA"/>
</dbReference>
<organism evidence="1 2">
    <name type="scientific">[Candida] arabinofermentans NRRL YB-2248</name>
    <dbReference type="NCBI Taxonomy" id="983967"/>
    <lineage>
        <taxon>Eukaryota</taxon>
        <taxon>Fungi</taxon>
        <taxon>Dikarya</taxon>
        <taxon>Ascomycota</taxon>
        <taxon>Saccharomycotina</taxon>
        <taxon>Pichiomycetes</taxon>
        <taxon>Pichiales</taxon>
        <taxon>Pichiaceae</taxon>
        <taxon>Ogataea</taxon>
        <taxon>Ogataea/Candida clade</taxon>
    </lineage>
</organism>
<sequence>MQDKVTYKNFYAHIVHFKELTRLTILKLSINSVISASSSLCYWNYRSCFLIAARLVLPVEEERYTGQLIKNRQ</sequence>